<feature type="signal peptide" evidence="1">
    <location>
        <begin position="1"/>
        <end position="25"/>
    </location>
</feature>
<protein>
    <submittedName>
        <fullName evidence="2">DUF2490 domain-containing protein</fullName>
    </submittedName>
</protein>
<comment type="caution">
    <text evidence="2">The sequence shown here is derived from an EMBL/GenBank/DDBJ whole genome shotgun (WGS) entry which is preliminary data.</text>
</comment>
<keyword evidence="1" id="KW-0732">Signal</keyword>
<accession>A0A926F823</accession>
<dbReference type="Pfam" id="PF10677">
    <property type="entry name" value="DUF2490"/>
    <property type="match status" value="1"/>
</dbReference>
<evidence type="ECO:0000313" key="3">
    <source>
        <dbReference type="Proteomes" id="UP000651085"/>
    </source>
</evidence>
<dbReference type="AlphaFoldDB" id="A0A926F823"/>
<gene>
    <name evidence="2" type="ORF">H8744_17820</name>
</gene>
<feature type="chain" id="PRO_5038635456" evidence="1">
    <location>
        <begin position="26"/>
        <end position="216"/>
    </location>
</feature>
<dbReference type="InterPro" id="IPR019619">
    <property type="entry name" value="DUF2490"/>
</dbReference>
<sequence length="216" mass="25682">MKRKNFKIYILFFCLLCNGVSFLHAQADDFRTWTGISAKHKFSKELSLAGKLELRTKDSMKKMDRFGAFLSGSYKLFPFLNADAGYELHYRTVNEGWRFRHRYHLGVVGHLKWQQFKFSLRERFQQTLSEGEAENRLRSRLKVAFEPEKWRVSPYFSVELYQAIGDAAFFDVSRMRYRPGVEIGLSERWSLDVFYCYQYETEHKRHILGVECGFAF</sequence>
<keyword evidence="3" id="KW-1185">Reference proteome</keyword>
<dbReference type="Proteomes" id="UP000651085">
    <property type="component" value="Unassembled WGS sequence"/>
</dbReference>
<evidence type="ECO:0000313" key="2">
    <source>
        <dbReference type="EMBL" id="MBC8595071.1"/>
    </source>
</evidence>
<dbReference type="RefSeq" id="WP_305067534.1">
    <property type="nucleotide sequence ID" value="NZ_JACRTF010000001.1"/>
</dbReference>
<dbReference type="EMBL" id="JACRTF010000001">
    <property type="protein sequence ID" value="MBC8595071.1"/>
    <property type="molecule type" value="Genomic_DNA"/>
</dbReference>
<evidence type="ECO:0000256" key="1">
    <source>
        <dbReference type="SAM" id="SignalP"/>
    </source>
</evidence>
<proteinExistence type="predicted"/>
<organism evidence="2 3">
    <name type="scientific">Jilunia laotingensis</name>
    <dbReference type="NCBI Taxonomy" id="2763675"/>
    <lineage>
        <taxon>Bacteria</taxon>
        <taxon>Pseudomonadati</taxon>
        <taxon>Bacteroidota</taxon>
        <taxon>Bacteroidia</taxon>
        <taxon>Bacteroidales</taxon>
        <taxon>Bacteroidaceae</taxon>
        <taxon>Jilunia</taxon>
    </lineage>
</organism>
<reference evidence="2" key="1">
    <citation type="submission" date="2020-08" db="EMBL/GenBank/DDBJ databases">
        <title>Genome public.</title>
        <authorList>
            <person name="Liu C."/>
            <person name="Sun Q."/>
        </authorList>
    </citation>
    <scope>NUCLEOTIDE SEQUENCE</scope>
    <source>
        <strain evidence="2">N12</strain>
    </source>
</reference>
<name>A0A926F823_9BACT</name>